<keyword evidence="5 10" id="KW-0552">Olfaction</keyword>
<gene>
    <name evidence="11" type="ORF">Zmor_023118</name>
</gene>
<feature type="transmembrane region" description="Helical" evidence="10">
    <location>
        <begin position="273"/>
        <end position="293"/>
    </location>
</feature>
<sequence length="365" mass="42846">MGKVQFSEPLRFLIKLGFSPYQTENSSCIKRIFCVVIFLCVVISSCLELSTNFNKATIIRGCELLSPYYQVACRFFVLIKHKNKLKVLLEESAHFWELDEFGDPHDNTNTKIHKLLEKSFQMYRRLLYFSAVQYILGAIFNEQPMTLSYGETQGLNFKFRILYFVFHLVYLFVILTVVCGYDGVFFYIIAHILSELKMVKAAFGNSPIRTQWNSEERFRKATEHHRFLLKFTESVDRVYSLMLMHQQFSFTFGLCFASYLLIENGMPPDFEHLVKYLPYIILYFLQVWMYCFIGDLISSWSLEISDEVFYQHWLFNTSQSKLGTIIVMQRSQRPACLTLAGFRNLDLNNFTVVCIKMPFLLFSGS</sequence>
<evidence type="ECO:0000256" key="6">
    <source>
        <dbReference type="ARBA" id="ARBA00022989"/>
    </source>
</evidence>
<keyword evidence="3 10" id="KW-0716">Sensory transduction</keyword>
<feature type="transmembrane region" description="Helical" evidence="10">
    <location>
        <begin position="161"/>
        <end position="190"/>
    </location>
</feature>
<feature type="transmembrane region" description="Helical" evidence="10">
    <location>
        <begin position="29"/>
        <end position="50"/>
    </location>
</feature>
<evidence type="ECO:0000256" key="2">
    <source>
        <dbReference type="ARBA" id="ARBA00022475"/>
    </source>
</evidence>
<dbReference type="PANTHER" id="PTHR21137:SF35">
    <property type="entry name" value="ODORANT RECEPTOR 19A-RELATED"/>
    <property type="match status" value="1"/>
</dbReference>
<evidence type="ECO:0000256" key="9">
    <source>
        <dbReference type="ARBA" id="ARBA00023224"/>
    </source>
</evidence>
<evidence type="ECO:0000256" key="10">
    <source>
        <dbReference type="RuleBase" id="RU351113"/>
    </source>
</evidence>
<dbReference type="GO" id="GO:0005886">
    <property type="term" value="C:plasma membrane"/>
    <property type="evidence" value="ECO:0007669"/>
    <property type="project" value="UniProtKB-SubCell"/>
</dbReference>
<protein>
    <recommendedName>
        <fullName evidence="10">Odorant receptor</fullName>
    </recommendedName>
</protein>
<dbReference type="EMBL" id="JALNTZ010000007">
    <property type="protein sequence ID" value="KAJ3645467.1"/>
    <property type="molecule type" value="Genomic_DNA"/>
</dbReference>
<evidence type="ECO:0000256" key="1">
    <source>
        <dbReference type="ARBA" id="ARBA00004651"/>
    </source>
</evidence>
<evidence type="ECO:0000313" key="11">
    <source>
        <dbReference type="EMBL" id="KAJ3645467.1"/>
    </source>
</evidence>
<keyword evidence="7 10" id="KW-0472">Membrane</keyword>
<proteinExistence type="inferred from homology"/>
<dbReference type="Proteomes" id="UP001168821">
    <property type="component" value="Unassembled WGS sequence"/>
</dbReference>
<evidence type="ECO:0000313" key="12">
    <source>
        <dbReference type="Proteomes" id="UP001168821"/>
    </source>
</evidence>
<dbReference type="AlphaFoldDB" id="A0AA38HYP0"/>
<comment type="caution">
    <text evidence="10">Lacks conserved residue(s) required for the propagation of feature annotation.</text>
</comment>
<evidence type="ECO:0000256" key="7">
    <source>
        <dbReference type="ARBA" id="ARBA00023136"/>
    </source>
</evidence>
<keyword evidence="6 10" id="KW-1133">Transmembrane helix</keyword>
<evidence type="ECO:0000256" key="8">
    <source>
        <dbReference type="ARBA" id="ARBA00023170"/>
    </source>
</evidence>
<comment type="caution">
    <text evidence="11">The sequence shown here is derived from an EMBL/GenBank/DDBJ whole genome shotgun (WGS) entry which is preliminary data.</text>
</comment>
<dbReference type="PANTHER" id="PTHR21137">
    <property type="entry name" value="ODORANT RECEPTOR"/>
    <property type="match status" value="1"/>
</dbReference>
<dbReference type="GO" id="GO:0007165">
    <property type="term" value="P:signal transduction"/>
    <property type="evidence" value="ECO:0007669"/>
    <property type="project" value="UniProtKB-KW"/>
</dbReference>
<name>A0AA38HYP0_9CUCU</name>
<reference evidence="11" key="1">
    <citation type="journal article" date="2023" name="G3 (Bethesda)">
        <title>Whole genome assemblies of Zophobas morio and Tenebrio molitor.</title>
        <authorList>
            <person name="Kaur S."/>
            <person name="Stinson S.A."/>
            <person name="diCenzo G.C."/>
        </authorList>
    </citation>
    <scope>NUCLEOTIDE SEQUENCE</scope>
    <source>
        <strain evidence="11">QUZm001</strain>
    </source>
</reference>
<feature type="transmembrane region" description="Helical" evidence="10">
    <location>
        <begin position="122"/>
        <end position="141"/>
    </location>
</feature>
<keyword evidence="8 10" id="KW-0675">Receptor</keyword>
<dbReference type="InterPro" id="IPR004117">
    <property type="entry name" value="7tm6_olfct_rcpt"/>
</dbReference>
<comment type="similarity">
    <text evidence="10">Belongs to the insect chemoreceptor superfamily. Heteromeric odorant receptor channel (TC 1.A.69) family.</text>
</comment>
<comment type="subcellular location">
    <subcellularLocation>
        <location evidence="1 10">Cell membrane</location>
        <topology evidence="1 10">Multi-pass membrane protein</topology>
    </subcellularLocation>
</comment>
<keyword evidence="2" id="KW-1003">Cell membrane</keyword>
<dbReference type="GO" id="GO:0005549">
    <property type="term" value="F:odorant binding"/>
    <property type="evidence" value="ECO:0007669"/>
    <property type="project" value="InterPro"/>
</dbReference>
<organism evidence="11 12">
    <name type="scientific">Zophobas morio</name>
    <dbReference type="NCBI Taxonomy" id="2755281"/>
    <lineage>
        <taxon>Eukaryota</taxon>
        <taxon>Metazoa</taxon>
        <taxon>Ecdysozoa</taxon>
        <taxon>Arthropoda</taxon>
        <taxon>Hexapoda</taxon>
        <taxon>Insecta</taxon>
        <taxon>Pterygota</taxon>
        <taxon>Neoptera</taxon>
        <taxon>Endopterygota</taxon>
        <taxon>Coleoptera</taxon>
        <taxon>Polyphaga</taxon>
        <taxon>Cucujiformia</taxon>
        <taxon>Tenebrionidae</taxon>
        <taxon>Zophobas</taxon>
    </lineage>
</organism>
<keyword evidence="9 10" id="KW-0807">Transducer</keyword>
<feature type="transmembrane region" description="Helical" evidence="10">
    <location>
        <begin position="238"/>
        <end position="261"/>
    </location>
</feature>
<accession>A0AA38HYP0</accession>
<evidence type="ECO:0000256" key="5">
    <source>
        <dbReference type="ARBA" id="ARBA00022725"/>
    </source>
</evidence>
<keyword evidence="4 10" id="KW-0812">Transmembrane</keyword>
<keyword evidence="12" id="KW-1185">Reference proteome</keyword>
<dbReference type="GO" id="GO:0004984">
    <property type="term" value="F:olfactory receptor activity"/>
    <property type="evidence" value="ECO:0007669"/>
    <property type="project" value="InterPro"/>
</dbReference>
<dbReference type="Pfam" id="PF02949">
    <property type="entry name" value="7tm_6"/>
    <property type="match status" value="1"/>
</dbReference>
<evidence type="ECO:0000256" key="4">
    <source>
        <dbReference type="ARBA" id="ARBA00022692"/>
    </source>
</evidence>
<evidence type="ECO:0000256" key="3">
    <source>
        <dbReference type="ARBA" id="ARBA00022606"/>
    </source>
</evidence>